<evidence type="ECO:0000313" key="1">
    <source>
        <dbReference type="EMBL" id="TDF92412.1"/>
    </source>
</evidence>
<dbReference type="EMBL" id="SMRU01000023">
    <property type="protein sequence ID" value="TDF92412.1"/>
    <property type="molecule type" value="Genomic_DNA"/>
</dbReference>
<sequence length="175" mass="19440">MQAYEQTSDISFPHEQPRRYPSCPLAILGLNPGAPKVVRRPWHNFHTAGRHNDHFLAEAFRDTAYWGAHMTDLLSEVNSKSATLDLSDETIRRYVSVLVDQLQALEAVDPLFILIGAKTAKAFTDHAPVLADRLGLARVRPVAVPHYLAAYGRVHGNSPGKYRRFVLAALATADD</sequence>
<evidence type="ECO:0008006" key="3">
    <source>
        <dbReference type="Google" id="ProtNLM"/>
    </source>
</evidence>
<proteinExistence type="predicted"/>
<dbReference type="OrthoDB" id="2295218at2"/>
<keyword evidence="2" id="KW-1185">Reference proteome</keyword>
<accession>A0A4R5KBZ6</accession>
<name>A0A4R5KBZ6_9MICC</name>
<reference evidence="1 2" key="1">
    <citation type="submission" date="2019-03" db="EMBL/GenBank/DDBJ databases">
        <title>Whole genome sequence of Arthrobacter sp JH1-1.</title>
        <authorList>
            <person name="Trinh H.N."/>
        </authorList>
    </citation>
    <scope>NUCLEOTIDE SEQUENCE [LARGE SCALE GENOMIC DNA]</scope>
    <source>
        <strain evidence="1 2">JH1-1</strain>
    </source>
</reference>
<protein>
    <recommendedName>
        <fullName evidence="3">Uracil-DNA glycosylase-like domain-containing protein</fullName>
    </recommendedName>
</protein>
<gene>
    <name evidence="1" type="ORF">E1809_17875</name>
</gene>
<comment type="caution">
    <text evidence="1">The sequence shown here is derived from an EMBL/GenBank/DDBJ whole genome shotgun (WGS) entry which is preliminary data.</text>
</comment>
<evidence type="ECO:0000313" key="2">
    <source>
        <dbReference type="Proteomes" id="UP000295511"/>
    </source>
</evidence>
<organism evidence="1 2">
    <name type="scientific">Arthrobacter terricola</name>
    <dbReference type="NCBI Taxonomy" id="2547396"/>
    <lineage>
        <taxon>Bacteria</taxon>
        <taxon>Bacillati</taxon>
        <taxon>Actinomycetota</taxon>
        <taxon>Actinomycetes</taxon>
        <taxon>Micrococcales</taxon>
        <taxon>Micrococcaceae</taxon>
        <taxon>Arthrobacter</taxon>
    </lineage>
</organism>
<dbReference type="Proteomes" id="UP000295511">
    <property type="component" value="Unassembled WGS sequence"/>
</dbReference>
<dbReference type="AlphaFoldDB" id="A0A4R5KBZ6"/>
<dbReference type="RefSeq" id="WP_133205599.1">
    <property type="nucleotide sequence ID" value="NZ_SMRU01000023.1"/>
</dbReference>